<reference evidence="1" key="1">
    <citation type="submission" date="2021-06" db="EMBL/GenBank/DDBJ databases">
        <title>Elioraea tepida, sp. nov., a moderately thermophilic aerobic anoxygenic phototrophic bacterium isolated from an alkaline siliceous hot spring mat community in Yellowstone National Park, WY, USA.</title>
        <authorList>
            <person name="Saini M.K."/>
            <person name="Yoshida S."/>
            <person name="Sebastian A."/>
            <person name="Hirose S."/>
            <person name="Hara E."/>
            <person name="Tamaki H."/>
            <person name="Soulier N.T."/>
            <person name="Albert I."/>
            <person name="Hanada S."/>
            <person name="Bryant D.A."/>
            <person name="Tank M."/>
        </authorList>
    </citation>
    <scope>NUCLEOTIDE SEQUENCE</scope>
    <source>
        <strain evidence="1">MS-P2</strain>
    </source>
</reference>
<protein>
    <submittedName>
        <fullName evidence="1">Uncharacterized protein</fullName>
    </submittedName>
</protein>
<keyword evidence="2" id="KW-1185">Reference proteome</keyword>
<dbReference type="Proteomes" id="UP000694001">
    <property type="component" value="Chromosome"/>
</dbReference>
<organism evidence="1 2">
    <name type="scientific">Elioraea tepida</name>
    <dbReference type="NCBI Taxonomy" id="2843330"/>
    <lineage>
        <taxon>Bacteria</taxon>
        <taxon>Pseudomonadati</taxon>
        <taxon>Pseudomonadota</taxon>
        <taxon>Alphaproteobacteria</taxon>
        <taxon>Acetobacterales</taxon>
        <taxon>Elioraeaceae</taxon>
        <taxon>Elioraea</taxon>
    </lineage>
</organism>
<accession>A0A975YJT2</accession>
<dbReference type="RefSeq" id="WP_218286070.1">
    <property type="nucleotide sequence ID" value="NZ_CP076448.1"/>
</dbReference>
<sequence>MRQMQLQGFLAGRKSVLELGSQTFAPDTHRAREAIRELFPEIPSDSISTPRDFYRALGMTKYVSIDLDGHDGALRYNLNLPLDETYQFRETFDLVTNHGTTEHAFDQFHCFENIHKLTRTGGLMLHALPSQGYHNHAFFNYHPSFFLDLARANDYDVLGLHYNLGEELIPYTDSVLAERGIMATDFLAIFAVLRKTVDRPFIIPFDGRYYMEERDGAFVPRTDFGSHARVEENRFPLSAGPTLNPLTSEERREPRVRFILPVWGKNFMDAFLTFGLRGLIESGVLDTAPRDSSEFVIVTDPDGAERSNASAMKKKLSAILPVRVLVAPTPPHTNSYHLLTRNYNLALADAVPEDIYFFLTSDCFFSCEVFACCLERLKTQRVVLVPSLRVVEESFQAELMMRQDWKLSGRKLLQLALRHEHPLTEAFCIDNDSNRTHPQPAQVLARVPGGYVGRWTVMHPLAIRIANPLARIANTVDWNYGALHIAGWADVAVLDSIDDGLTVSTTPLSYHQGEPYRRGSGVARHLSNLKDWVNNRWALEYHLAQLAHPVRLLSDQATPEALIAAAEARVNHVIAQFLDYVNTRRYLPRASYQDLPASALLRDAIDRRQLLRGSKRSIARLKLSLRNRATRMVSRALARFR</sequence>
<dbReference type="EMBL" id="CP076448">
    <property type="protein sequence ID" value="QXM25014.1"/>
    <property type="molecule type" value="Genomic_DNA"/>
</dbReference>
<proteinExistence type="predicted"/>
<evidence type="ECO:0000313" key="1">
    <source>
        <dbReference type="EMBL" id="QXM25014.1"/>
    </source>
</evidence>
<evidence type="ECO:0000313" key="2">
    <source>
        <dbReference type="Proteomes" id="UP000694001"/>
    </source>
</evidence>
<dbReference type="KEGG" id="elio:KO353_01795"/>
<dbReference type="AlphaFoldDB" id="A0A975YJT2"/>
<name>A0A975YJT2_9PROT</name>
<gene>
    <name evidence="1" type="ORF">KO353_01795</name>
</gene>